<dbReference type="InterPro" id="IPR002347">
    <property type="entry name" value="SDR_fam"/>
</dbReference>
<protein>
    <submittedName>
        <fullName evidence="1">SDR family oxidoreductase</fullName>
    </submittedName>
</protein>
<dbReference type="SUPFAM" id="SSF51735">
    <property type="entry name" value="NAD(P)-binding Rossmann-fold domains"/>
    <property type="match status" value="1"/>
</dbReference>
<sequence>PRIMTTEEMARAVMFLASDEATFINGMDLDVTGGQLA</sequence>
<comment type="caution">
    <text evidence="1">The sequence shown here is derived from an EMBL/GenBank/DDBJ whole genome shotgun (WGS) entry which is preliminary data.</text>
</comment>
<keyword evidence="2" id="KW-1185">Reference proteome</keyword>
<dbReference type="EMBL" id="JADEXN010000030">
    <property type="protein sequence ID" value="MBE9039774.1"/>
    <property type="molecule type" value="Genomic_DNA"/>
</dbReference>
<evidence type="ECO:0000313" key="2">
    <source>
        <dbReference type="Proteomes" id="UP000621799"/>
    </source>
</evidence>
<feature type="non-terminal residue" evidence="1">
    <location>
        <position position="1"/>
    </location>
</feature>
<name>A0A928Z7S3_9CYAN</name>
<proteinExistence type="predicted"/>
<dbReference type="Pfam" id="PF13561">
    <property type="entry name" value="adh_short_C2"/>
    <property type="match status" value="1"/>
</dbReference>
<accession>A0A928Z7S3</accession>
<organism evidence="1 2">
    <name type="scientific">Zarconia navalis LEGE 11467</name>
    <dbReference type="NCBI Taxonomy" id="1828826"/>
    <lineage>
        <taxon>Bacteria</taxon>
        <taxon>Bacillati</taxon>
        <taxon>Cyanobacteriota</taxon>
        <taxon>Cyanophyceae</taxon>
        <taxon>Oscillatoriophycideae</taxon>
        <taxon>Oscillatoriales</taxon>
        <taxon>Oscillatoriales incertae sedis</taxon>
        <taxon>Zarconia</taxon>
        <taxon>Zarconia navalis</taxon>
    </lineage>
</organism>
<dbReference type="Gene3D" id="3.40.50.720">
    <property type="entry name" value="NAD(P)-binding Rossmann-like Domain"/>
    <property type="match status" value="1"/>
</dbReference>
<dbReference type="Proteomes" id="UP000621799">
    <property type="component" value="Unassembled WGS sequence"/>
</dbReference>
<gene>
    <name evidence="1" type="ORF">IQ235_03070</name>
</gene>
<dbReference type="InterPro" id="IPR036291">
    <property type="entry name" value="NAD(P)-bd_dom_sf"/>
</dbReference>
<reference evidence="1" key="1">
    <citation type="submission" date="2020-10" db="EMBL/GenBank/DDBJ databases">
        <authorList>
            <person name="Castelo-Branco R."/>
            <person name="Eusebio N."/>
            <person name="Adriana R."/>
            <person name="Vieira A."/>
            <person name="Brugerolle De Fraissinette N."/>
            <person name="Rezende De Castro R."/>
            <person name="Schneider M.P."/>
            <person name="Vasconcelos V."/>
            <person name="Leao P.N."/>
        </authorList>
    </citation>
    <scope>NUCLEOTIDE SEQUENCE</scope>
    <source>
        <strain evidence="1">LEGE 11467</strain>
    </source>
</reference>
<dbReference type="AlphaFoldDB" id="A0A928Z7S3"/>
<evidence type="ECO:0000313" key="1">
    <source>
        <dbReference type="EMBL" id="MBE9039774.1"/>
    </source>
</evidence>